<reference evidence="3" key="1">
    <citation type="submission" date="2021-06" db="EMBL/GenBank/DDBJ databases">
        <title>Comparative genomics, transcriptomics and evolutionary studies reveal genomic signatures of adaptation to plant cell wall in hemibiotrophic fungi.</title>
        <authorList>
            <consortium name="DOE Joint Genome Institute"/>
            <person name="Baroncelli R."/>
            <person name="Diaz J.F."/>
            <person name="Benocci T."/>
            <person name="Peng M."/>
            <person name="Battaglia E."/>
            <person name="Haridas S."/>
            <person name="Andreopoulos W."/>
            <person name="Labutti K."/>
            <person name="Pangilinan J."/>
            <person name="Floch G.L."/>
            <person name="Makela M.R."/>
            <person name="Henrissat B."/>
            <person name="Grigoriev I.V."/>
            <person name="Crouch J.A."/>
            <person name="De Vries R.P."/>
            <person name="Sukno S.A."/>
            <person name="Thon M.R."/>
        </authorList>
    </citation>
    <scope>NUCLEOTIDE SEQUENCE</scope>
    <source>
        <strain evidence="3">MAFF235873</strain>
    </source>
</reference>
<feature type="compositionally biased region" description="Basic and acidic residues" evidence="1">
    <location>
        <begin position="95"/>
        <end position="104"/>
    </location>
</feature>
<evidence type="ECO:0008006" key="5">
    <source>
        <dbReference type="Google" id="ProtNLM"/>
    </source>
</evidence>
<keyword evidence="2" id="KW-0732">Signal</keyword>
<organism evidence="3 4">
    <name type="scientific">Colletotrichum zoysiae</name>
    <dbReference type="NCBI Taxonomy" id="1216348"/>
    <lineage>
        <taxon>Eukaryota</taxon>
        <taxon>Fungi</taxon>
        <taxon>Dikarya</taxon>
        <taxon>Ascomycota</taxon>
        <taxon>Pezizomycotina</taxon>
        <taxon>Sordariomycetes</taxon>
        <taxon>Hypocreomycetidae</taxon>
        <taxon>Glomerellales</taxon>
        <taxon>Glomerellaceae</taxon>
        <taxon>Colletotrichum</taxon>
        <taxon>Colletotrichum graminicola species complex</taxon>
    </lineage>
</organism>
<protein>
    <recommendedName>
        <fullName evidence="5">Secreted protein</fullName>
    </recommendedName>
</protein>
<dbReference type="AlphaFoldDB" id="A0AAD9HS13"/>
<evidence type="ECO:0000256" key="1">
    <source>
        <dbReference type="SAM" id="MobiDB-lite"/>
    </source>
</evidence>
<feature type="chain" id="PRO_5042079637" description="Secreted protein" evidence="2">
    <location>
        <begin position="18"/>
        <end position="128"/>
    </location>
</feature>
<evidence type="ECO:0000313" key="3">
    <source>
        <dbReference type="EMBL" id="KAK2033918.1"/>
    </source>
</evidence>
<proteinExistence type="predicted"/>
<feature type="region of interest" description="Disordered" evidence="1">
    <location>
        <begin position="69"/>
        <end position="105"/>
    </location>
</feature>
<gene>
    <name evidence="3" type="ORF">LX32DRAFT_26237</name>
</gene>
<sequence>MGAGLFLLVWVWAWVWCGDCVMHARRSYSSRLHQDFPNSIANTPVRPLILLAKMLGLYQDSELWRRTARTSPYSPEAQAQPRRPRLRASWIPTSSKDREKERDQKHRQHHLSRLFACLLGVIDPLLCY</sequence>
<accession>A0AAD9HS13</accession>
<comment type="caution">
    <text evidence="3">The sequence shown here is derived from an EMBL/GenBank/DDBJ whole genome shotgun (WGS) entry which is preliminary data.</text>
</comment>
<name>A0AAD9HS13_9PEZI</name>
<dbReference type="Proteomes" id="UP001232148">
    <property type="component" value="Unassembled WGS sequence"/>
</dbReference>
<evidence type="ECO:0000313" key="4">
    <source>
        <dbReference type="Proteomes" id="UP001232148"/>
    </source>
</evidence>
<feature type="signal peptide" evidence="2">
    <location>
        <begin position="1"/>
        <end position="17"/>
    </location>
</feature>
<evidence type="ECO:0000256" key="2">
    <source>
        <dbReference type="SAM" id="SignalP"/>
    </source>
</evidence>
<dbReference type="EMBL" id="MU842818">
    <property type="protein sequence ID" value="KAK2033918.1"/>
    <property type="molecule type" value="Genomic_DNA"/>
</dbReference>
<keyword evidence="4" id="KW-1185">Reference proteome</keyword>